<dbReference type="InterPro" id="IPR013783">
    <property type="entry name" value="Ig-like_fold"/>
</dbReference>
<dbReference type="SMART" id="SM00409">
    <property type="entry name" value="IG"/>
    <property type="match status" value="2"/>
</dbReference>
<keyword evidence="1" id="KW-1133">Transmembrane helix</keyword>
<name>A0A5N4AC93_PHOPY</name>
<dbReference type="Pfam" id="PF13927">
    <property type="entry name" value="Ig_3"/>
    <property type="match status" value="1"/>
</dbReference>
<keyword evidence="2" id="KW-0732">Signal</keyword>
<dbReference type="Gene3D" id="2.60.40.10">
    <property type="entry name" value="Immunoglobulins"/>
    <property type="match status" value="2"/>
</dbReference>
<gene>
    <name evidence="4" type="ORF">PPYR_11707</name>
</gene>
<dbReference type="InterPro" id="IPR003599">
    <property type="entry name" value="Ig_sub"/>
</dbReference>
<feature type="domain" description="Ig-like" evidence="3">
    <location>
        <begin position="169"/>
        <end position="276"/>
    </location>
</feature>
<dbReference type="InParanoid" id="A0A5N4AC93"/>
<dbReference type="InterPro" id="IPR052615">
    <property type="entry name" value="FGFRL"/>
</dbReference>
<evidence type="ECO:0000256" key="1">
    <source>
        <dbReference type="SAM" id="Phobius"/>
    </source>
</evidence>
<dbReference type="SUPFAM" id="SSF48726">
    <property type="entry name" value="Immunoglobulin"/>
    <property type="match status" value="2"/>
</dbReference>
<dbReference type="FunCoup" id="A0A5N4AC93">
    <property type="interactions" value="4"/>
</dbReference>
<evidence type="ECO:0000259" key="3">
    <source>
        <dbReference type="PROSITE" id="PS50835"/>
    </source>
</evidence>
<accession>A0A5N4AC93</accession>
<feature type="domain" description="Ig-like" evidence="3">
    <location>
        <begin position="31"/>
        <end position="164"/>
    </location>
</feature>
<keyword evidence="1" id="KW-0472">Membrane</keyword>
<dbReference type="AlphaFoldDB" id="A0A5N4AC93"/>
<keyword evidence="5" id="KW-1185">Reference proteome</keyword>
<evidence type="ECO:0000313" key="5">
    <source>
        <dbReference type="Proteomes" id="UP000327044"/>
    </source>
</evidence>
<proteinExistence type="predicted"/>
<dbReference type="EMBL" id="VVIM01000008">
    <property type="protein sequence ID" value="KAB0794868.1"/>
    <property type="molecule type" value="Genomic_DNA"/>
</dbReference>
<dbReference type="OrthoDB" id="6244905at2759"/>
<feature type="signal peptide" evidence="2">
    <location>
        <begin position="1"/>
        <end position="18"/>
    </location>
</feature>
<dbReference type="Proteomes" id="UP000327044">
    <property type="component" value="Unassembled WGS sequence"/>
</dbReference>
<organism evidence="4 5">
    <name type="scientific">Photinus pyralis</name>
    <name type="common">Common eastern firefly</name>
    <name type="synonym">Lampyris pyralis</name>
    <dbReference type="NCBI Taxonomy" id="7054"/>
    <lineage>
        <taxon>Eukaryota</taxon>
        <taxon>Metazoa</taxon>
        <taxon>Ecdysozoa</taxon>
        <taxon>Arthropoda</taxon>
        <taxon>Hexapoda</taxon>
        <taxon>Insecta</taxon>
        <taxon>Pterygota</taxon>
        <taxon>Neoptera</taxon>
        <taxon>Endopterygota</taxon>
        <taxon>Coleoptera</taxon>
        <taxon>Polyphaga</taxon>
        <taxon>Elateriformia</taxon>
        <taxon>Elateroidea</taxon>
        <taxon>Lampyridae</taxon>
        <taxon>Lampyrinae</taxon>
        <taxon>Photinus</taxon>
    </lineage>
</organism>
<evidence type="ECO:0000256" key="2">
    <source>
        <dbReference type="SAM" id="SignalP"/>
    </source>
</evidence>
<dbReference type="PANTHER" id="PTHR19890">
    <property type="entry name" value="FIBROBLAST GROWTH FACTOR RECEPTOR"/>
    <property type="match status" value="1"/>
</dbReference>
<reference evidence="4 5" key="1">
    <citation type="journal article" date="2018" name="Elife">
        <title>Firefly genomes illuminate parallel origins of bioluminescence in beetles.</title>
        <authorList>
            <person name="Fallon T.R."/>
            <person name="Lower S.E."/>
            <person name="Chang C.H."/>
            <person name="Bessho-Uehara M."/>
            <person name="Martin G.J."/>
            <person name="Bewick A.J."/>
            <person name="Behringer M."/>
            <person name="Debat H.J."/>
            <person name="Wong I."/>
            <person name="Day J.C."/>
            <person name="Suvorov A."/>
            <person name="Silva C.J."/>
            <person name="Stanger-Hall K.F."/>
            <person name="Hall D.W."/>
            <person name="Schmitz R.J."/>
            <person name="Nelson D.R."/>
            <person name="Lewis S.M."/>
            <person name="Shigenobu S."/>
            <person name="Bybee S.M."/>
            <person name="Larracuente A.M."/>
            <person name="Oba Y."/>
            <person name="Weng J.K."/>
        </authorList>
    </citation>
    <scope>NUCLEOTIDE SEQUENCE [LARGE SCALE GENOMIC DNA]</scope>
    <source>
        <strain evidence="4">1611_PpyrPB1</strain>
        <tissue evidence="4">Whole body</tissue>
    </source>
</reference>
<dbReference type="PROSITE" id="PS50835">
    <property type="entry name" value="IG_LIKE"/>
    <property type="match status" value="2"/>
</dbReference>
<sequence>MTGLCLFLICICCNCVRAQILGEGDYLNDYPPASVYLSDGQQDTGYANYRKPEIIRQQSGSDIVLKCSTTSCLYLKQNSLWEFKRCEPDFKKSSCTNLDGLGIRGRPSKNVTWNTVRGHVMRHKCSVNLHLHNVNTSHSGLYRCITDDKVIKTYEVIVVDRNVKSNYQPAELLDVIPPNATIEINTRVIIQCRVYSQLPPTIWWFKESDATNYDIKFSGKYYLQINKSVSAYSVPHESNVYLSKLYIYHAKEVDSGKYVCFALTHNGTAQKDTTINVVPTDKYWEPQRSFVLLFLIPIIFALIPVTIWLCYYRRKRKNMQKITGQGYQNGCVVKLILSQRIVALTNHSTAV</sequence>
<comment type="caution">
    <text evidence="4">The sequence shown here is derived from an EMBL/GenBank/DDBJ whole genome shotgun (WGS) entry which is preliminary data.</text>
</comment>
<evidence type="ECO:0000313" key="4">
    <source>
        <dbReference type="EMBL" id="KAB0794868.1"/>
    </source>
</evidence>
<feature type="chain" id="PRO_5024456093" description="Ig-like domain-containing protein" evidence="2">
    <location>
        <begin position="19"/>
        <end position="351"/>
    </location>
</feature>
<feature type="transmembrane region" description="Helical" evidence="1">
    <location>
        <begin position="290"/>
        <end position="311"/>
    </location>
</feature>
<keyword evidence="1" id="KW-0812">Transmembrane</keyword>
<dbReference type="PANTHER" id="PTHR19890:SF10">
    <property type="entry name" value="FIBROBLAST GROWTH FACTOR RECEPTOR-LIKE 1"/>
    <property type="match status" value="1"/>
</dbReference>
<protein>
    <recommendedName>
        <fullName evidence="3">Ig-like domain-containing protein</fullName>
    </recommendedName>
</protein>
<dbReference type="InterPro" id="IPR007110">
    <property type="entry name" value="Ig-like_dom"/>
</dbReference>
<dbReference type="InterPro" id="IPR036179">
    <property type="entry name" value="Ig-like_dom_sf"/>
</dbReference>